<dbReference type="Pfam" id="PF07087">
    <property type="entry name" value="DUF1353"/>
    <property type="match status" value="1"/>
</dbReference>
<comment type="caution">
    <text evidence="1">The sequence shown here is derived from an EMBL/GenBank/DDBJ whole genome shotgun (WGS) entry which is preliminary data.</text>
</comment>
<protein>
    <recommendedName>
        <fullName evidence="2">DUF1353 domain-containing protein</fullName>
    </recommendedName>
</protein>
<organism evidence="1">
    <name type="scientific">marine sediment metagenome</name>
    <dbReference type="NCBI Taxonomy" id="412755"/>
    <lineage>
        <taxon>unclassified sequences</taxon>
        <taxon>metagenomes</taxon>
        <taxon>ecological metagenomes</taxon>
    </lineage>
</organism>
<gene>
    <name evidence="1" type="ORF">LCGC14_2740720</name>
</gene>
<accession>A0A0F8ZRN1</accession>
<evidence type="ECO:0008006" key="2">
    <source>
        <dbReference type="Google" id="ProtNLM"/>
    </source>
</evidence>
<proteinExistence type="predicted"/>
<evidence type="ECO:0000313" key="1">
    <source>
        <dbReference type="EMBL" id="KKK88680.1"/>
    </source>
</evidence>
<dbReference type="AlphaFoldDB" id="A0A0F8ZRN1"/>
<dbReference type="EMBL" id="LAZR01049849">
    <property type="protein sequence ID" value="KKK88680.1"/>
    <property type="molecule type" value="Genomic_DNA"/>
</dbReference>
<reference evidence="1" key="1">
    <citation type="journal article" date="2015" name="Nature">
        <title>Complex archaea that bridge the gap between prokaryotes and eukaryotes.</title>
        <authorList>
            <person name="Spang A."/>
            <person name="Saw J.H."/>
            <person name="Jorgensen S.L."/>
            <person name="Zaremba-Niedzwiedzka K."/>
            <person name="Martijn J."/>
            <person name="Lind A.E."/>
            <person name="van Eijk R."/>
            <person name="Schleper C."/>
            <person name="Guy L."/>
            <person name="Ettema T.J."/>
        </authorList>
    </citation>
    <scope>NUCLEOTIDE SEQUENCE</scope>
</reference>
<dbReference type="InterPro" id="IPR010767">
    <property type="entry name" value="Phage_CGC-2007_Cje0229"/>
</dbReference>
<name>A0A0F8ZRN1_9ZZZZ</name>
<sequence length="124" mass="13953">MTVTYSGGVLLESTPNAEEPFVLARGFTVTWMRDGQETVKFIVRKGFTTDLASIPRVARSIIPQVGRHIQPAIVHDWAYEDHTDLTRAEADMLFLEGMKAVGMPWLRRNVMYAAVRAFGRGLWG</sequence>